<proteinExistence type="predicted"/>
<reference evidence="1 2" key="1">
    <citation type="journal article" date="2019" name="Sci. Rep.">
        <title>Orb-weaving spider Araneus ventricosus genome elucidates the spidroin gene catalogue.</title>
        <authorList>
            <person name="Kono N."/>
            <person name="Nakamura H."/>
            <person name="Ohtoshi R."/>
            <person name="Moran D.A.P."/>
            <person name="Shinohara A."/>
            <person name="Yoshida Y."/>
            <person name="Fujiwara M."/>
            <person name="Mori M."/>
            <person name="Tomita M."/>
            <person name="Arakawa K."/>
        </authorList>
    </citation>
    <scope>NUCLEOTIDE SEQUENCE [LARGE SCALE GENOMIC DNA]</scope>
</reference>
<name>A0A4Y2BV11_ARAVE</name>
<evidence type="ECO:0000313" key="2">
    <source>
        <dbReference type="Proteomes" id="UP000499080"/>
    </source>
</evidence>
<dbReference type="Proteomes" id="UP000499080">
    <property type="component" value="Unassembled WGS sequence"/>
</dbReference>
<accession>A0A4Y2BV11</accession>
<protein>
    <submittedName>
        <fullName evidence="1">Uncharacterized protein</fullName>
    </submittedName>
</protein>
<dbReference type="AlphaFoldDB" id="A0A4Y2BV11"/>
<keyword evidence="2" id="KW-1185">Reference proteome</keyword>
<evidence type="ECO:0000313" key="1">
    <source>
        <dbReference type="EMBL" id="GBL95407.1"/>
    </source>
</evidence>
<dbReference type="EMBL" id="BGPR01000111">
    <property type="protein sequence ID" value="GBL95407.1"/>
    <property type="molecule type" value="Genomic_DNA"/>
</dbReference>
<sequence length="75" mass="8523">MQEACAKEQGCFHKPLCPFTRNVSGIILRNLSSVAVEQDIKSHCDSSLFKKSKENQPIKISREETSIWQALCKQK</sequence>
<gene>
    <name evidence="1" type="ORF">AVEN_154809_1</name>
</gene>
<comment type="caution">
    <text evidence="1">The sequence shown here is derived from an EMBL/GenBank/DDBJ whole genome shotgun (WGS) entry which is preliminary data.</text>
</comment>
<organism evidence="1 2">
    <name type="scientific">Araneus ventricosus</name>
    <name type="common">Orbweaver spider</name>
    <name type="synonym">Epeira ventricosa</name>
    <dbReference type="NCBI Taxonomy" id="182803"/>
    <lineage>
        <taxon>Eukaryota</taxon>
        <taxon>Metazoa</taxon>
        <taxon>Ecdysozoa</taxon>
        <taxon>Arthropoda</taxon>
        <taxon>Chelicerata</taxon>
        <taxon>Arachnida</taxon>
        <taxon>Araneae</taxon>
        <taxon>Araneomorphae</taxon>
        <taxon>Entelegynae</taxon>
        <taxon>Araneoidea</taxon>
        <taxon>Araneidae</taxon>
        <taxon>Araneus</taxon>
    </lineage>
</organism>